<feature type="compositionally biased region" description="Polar residues" evidence="6">
    <location>
        <begin position="128"/>
        <end position="139"/>
    </location>
</feature>
<evidence type="ECO:0000256" key="1">
    <source>
        <dbReference type="ARBA" id="ARBA00004544"/>
    </source>
</evidence>
<evidence type="ECO:0000259" key="7">
    <source>
        <dbReference type="PROSITE" id="PS50002"/>
    </source>
</evidence>
<dbReference type="InterPro" id="IPR057870">
    <property type="entry name" value="HR1_TOCA"/>
</dbReference>
<feature type="domain" description="SH3" evidence="7">
    <location>
        <begin position="155"/>
        <end position="216"/>
    </location>
</feature>
<dbReference type="Pfam" id="PF25610">
    <property type="entry name" value="HR1_TOCA"/>
    <property type="match status" value="1"/>
</dbReference>
<dbReference type="GO" id="GO:0005938">
    <property type="term" value="C:cell cortex"/>
    <property type="evidence" value="ECO:0007669"/>
    <property type="project" value="UniProtKB-SubCell"/>
</dbReference>
<evidence type="ECO:0000313" key="9">
    <source>
        <dbReference type="EMBL" id="KAJ8379801.1"/>
    </source>
</evidence>
<proteinExistence type="predicted"/>
<name>A0A9Q1G930_SYNKA</name>
<dbReference type="PROSITE" id="PS50002">
    <property type="entry name" value="SH3"/>
    <property type="match status" value="1"/>
</dbReference>
<feature type="region of interest" description="Disordered" evidence="6">
    <location>
        <begin position="93"/>
        <end position="159"/>
    </location>
</feature>
<protein>
    <recommendedName>
        <fullName evidence="11">Formin binding protein 1</fullName>
    </recommendedName>
</protein>
<dbReference type="InterPro" id="IPR036028">
    <property type="entry name" value="SH3-like_dom_sf"/>
</dbReference>
<keyword evidence="3 5" id="KW-0175">Coiled coil</keyword>
<dbReference type="Gene3D" id="2.30.30.40">
    <property type="entry name" value="SH3 Domains"/>
    <property type="match status" value="1"/>
</dbReference>
<keyword evidence="2 4" id="KW-0728">SH3 domain</keyword>
<dbReference type="Gene3D" id="6.10.140.470">
    <property type="match status" value="1"/>
</dbReference>
<organism evidence="9 10">
    <name type="scientific">Synaphobranchus kaupii</name>
    <name type="common">Kaup's arrowtooth eel</name>
    <dbReference type="NCBI Taxonomy" id="118154"/>
    <lineage>
        <taxon>Eukaryota</taxon>
        <taxon>Metazoa</taxon>
        <taxon>Chordata</taxon>
        <taxon>Craniata</taxon>
        <taxon>Vertebrata</taxon>
        <taxon>Euteleostomi</taxon>
        <taxon>Actinopterygii</taxon>
        <taxon>Neopterygii</taxon>
        <taxon>Teleostei</taxon>
        <taxon>Anguilliformes</taxon>
        <taxon>Synaphobranchidae</taxon>
        <taxon>Synaphobranchus</taxon>
    </lineage>
</organism>
<comment type="subcellular location">
    <subcellularLocation>
        <location evidence="1">Cytoplasm</location>
        <location evidence="1">Cell cortex</location>
    </subcellularLocation>
</comment>
<evidence type="ECO:0000313" key="10">
    <source>
        <dbReference type="Proteomes" id="UP001152622"/>
    </source>
</evidence>
<evidence type="ECO:0000256" key="6">
    <source>
        <dbReference type="SAM" id="MobiDB-lite"/>
    </source>
</evidence>
<accession>A0A9Q1G930</accession>
<reference evidence="9" key="1">
    <citation type="journal article" date="2023" name="Science">
        <title>Genome structures resolve the early diversification of teleost fishes.</title>
        <authorList>
            <person name="Parey E."/>
            <person name="Louis A."/>
            <person name="Montfort J."/>
            <person name="Bouchez O."/>
            <person name="Roques C."/>
            <person name="Iampietro C."/>
            <person name="Lluch J."/>
            <person name="Castinel A."/>
            <person name="Donnadieu C."/>
            <person name="Desvignes T."/>
            <person name="Floi Bucao C."/>
            <person name="Jouanno E."/>
            <person name="Wen M."/>
            <person name="Mejri S."/>
            <person name="Dirks R."/>
            <person name="Jansen H."/>
            <person name="Henkel C."/>
            <person name="Chen W.J."/>
            <person name="Zahm M."/>
            <person name="Cabau C."/>
            <person name="Klopp C."/>
            <person name="Thompson A.W."/>
            <person name="Robinson-Rechavi M."/>
            <person name="Braasch I."/>
            <person name="Lecointre G."/>
            <person name="Bobe J."/>
            <person name="Postlethwait J.H."/>
            <person name="Berthelot C."/>
            <person name="Roest Crollius H."/>
            <person name="Guiguen Y."/>
        </authorList>
    </citation>
    <scope>NUCLEOTIDE SEQUENCE</scope>
    <source>
        <strain evidence="9">WJC10195</strain>
    </source>
</reference>
<evidence type="ECO:0008006" key="11">
    <source>
        <dbReference type="Google" id="ProtNLM"/>
    </source>
</evidence>
<dbReference type="InterPro" id="IPR011072">
    <property type="entry name" value="HR1_rho-bd"/>
</dbReference>
<feature type="non-terminal residue" evidence="9">
    <location>
        <position position="222"/>
    </location>
</feature>
<dbReference type="PANTHER" id="PTHR15735:SF13">
    <property type="entry name" value="FORMIN-BINDING PROTEIN 1"/>
    <property type="match status" value="1"/>
</dbReference>
<dbReference type="GO" id="GO:0007165">
    <property type="term" value="P:signal transduction"/>
    <property type="evidence" value="ECO:0007669"/>
    <property type="project" value="InterPro"/>
</dbReference>
<dbReference type="EMBL" id="JAINUF010000001">
    <property type="protein sequence ID" value="KAJ8379801.1"/>
    <property type="molecule type" value="Genomic_DNA"/>
</dbReference>
<feature type="region of interest" description="Disordered" evidence="6">
    <location>
        <begin position="1"/>
        <end position="35"/>
    </location>
</feature>
<dbReference type="SMART" id="SM00326">
    <property type="entry name" value="SH3"/>
    <property type="match status" value="1"/>
</dbReference>
<dbReference type="Pfam" id="PF00018">
    <property type="entry name" value="SH3_1"/>
    <property type="match status" value="1"/>
</dbReference>
<dbReference type="OrthoDB" id="8783038at2759"/>
<dbReference type="FunFam" id="2.30.30.40:FF:000017">
    <property type="entry name" value="Formin-binding protein 1-like isoform 1"/>
    <property type="match status" value="1"/>
</dbReference>
<evidence type="ECO:0000256" key="5">
    <source>
        <dbReference type="PROSITE-ProRule" id="PRU01207"/>
    </source>
</evidence>
<keyword evidence="10" id="KW-1185">Reference proteome</keyword>
<evidence type="ECO:0000256" key="3">
    <source>
        <dbReference type="ARBA" id="ARBA00023054"/>
    </source>
</evidence>
<dbReference type="SUPFAM" id="SSF50044">
    <property type="entry name" value="SH3-domain"/>
    <property type="match status" value="1"/>
</dbReference>
<dbReference type="AlphaFoldDB" id="A0A9Q1G930"/>
<feature type="compositionally biased region" description="Basic and acidic residues" evidence="6">
    <location>
        <begin position="93"/>
        <end position="102"/>
    </location>
</feature>
<dbReference type="Proteomes" id="UP001152622">
    <property type="component" value="Chromosome 1"/>
</dbReference>
<dbReference type="InterPro" id="IPR001452">
    <property type="entry name" value="SH3_domain"/>
</dbReference>
<comment type="caution">
    <text evidence="9">The sequence shown here is derived from an EMBL/GenBank/DDBJ whole genome shotgun (WGS) entry which is preliminary data.</text>
</comment>
<evidence type="ECO:0000256" key="4">
    <source>
        <dbReference type="PROSITE-ProRule" id="PRU00192"/>
    </source>
</evidence>
<feature type="domain" description="REM-1" evidence="8">
    <location>
        <begin position="14"/>
        <end position="91"/>
    </location>
</feature>
<sequence>LSLKLGSGPEDLSHLPPEQRRKKLQSKIQDIDRHIQKELDEKEALTKMKDVYLKSPQMGDPGSVEPRLAEICENIDRLRLESQRFEGWLAEAEGRFPAKSDPPRSGSFETQNSSSCAQDRESPDGSYTEDQNSEMPQRSRSGELDDEFEDEEPLPTIGTCKVLYPFEGQSEGTMSVSESELLHVIEEDKGDGWTRVRRNEEEEGYVPTSYIQVFLDTSGQDS</sequence>
<dbReference type="PANTHER" id="PTHR15735">
    <property type="entry name" value="FCH AND DOUBLE SH3 DOMAINS PROTEIN"/>
    <property type="match status" value="1"/>
</dbReference>
<feature type="compositionally biased region" description="Polar residues" evidence="6">
    <location>
        <begin position="107"/>
        <end position="117"/>
    </location>
</feature>
<evidence type="ECO:0000259" key="8">
    <source>
        <dbReference type="PROSITE" id="PS51860"/>
    </source>
</evidence>
<gene>
    <name evidence="9" type="ORF">SKAU_G00005790</name>
</gene>
<feature type="compositionally biased region" description="Acidic residues" evidence="6">
    <location>
        <begin position="144"/>
        <end position="153"/>
    </location>
</feature>
<dbReference type="PROSITE" id="PS51860">
    <property type="entry name" value="REM_1"/>
    <property type="match status" value="1"/>
</dbReference>
<evidence type="ECO:0000256" key="2">
    <source>
        <dbReference type="ARBA" id="ARBA00022443"/>
    </source>
</evidence>